<comment type="caution">
    <text evidence="1">The sequence shown here is derived from an EMBL/GenBank/DDBJ whole genome shotgun (WGS) entry which is preliminary data.</text>
</comment>
<name>A0A4C1SD51_EUMVA</name>
<keyword evidence="2" id="KW-1185">Reference proteome</keyword>
<organism evidence="1 2">
    <name type="scientific">Eumeta variegata</name>
    <name type="common">Bagworm moth</name>
    <name type="synonym">Eumeta japonica</name>
    <dbReference type="NCBI Taxonomy" id="151549"/>
    <lineage>
        <taxon>Eukaryota</taxon>
        <taxon>Metazoa</taxon>
        <taxon>Ecdysozoa</taxon>
        <taxon>Arthropoda</taxon>
        <taxon>Hexapoda</taxon>
        <taxon>Insecta</taxon>
        <taxon>Pterygota</taxon>
        <taxon>Neoptera</taxon>
        <taxon>Endopterygota</taxon>
        <taxon>Lepidoptera</taxon>
        <taxon>Glossata</taxon>
        <taxon>Ditrysia</taxon>
        <taxon>Tineoidea</taxon>
        <taxon>Psychidae</taxon>
        <taxon>Oiketicinae</taxon>
        <taxon>Eumeta</taxon>
    </lineage>
</organism>
<dbReference type="AlphaFoldDB" id="A0A4C1SD51"/>
<dbReference type="OrthoDB" id="7463570at2759"/>
<proteinExistence type="predicted"/>
<dbReference type="Proteomes" id="UP000299102">
    <property type="component" value="Unassembled WGS sequence"/>
</dbReference>
<dbReference type="EMBL" id="BGZK01003306">
    <property type="protein sequence ID" value="GBO99775.1"/>
    <property type="molecule type" value="Genomic_DNA"/>
</dbReference>
<evidence type="ECO:0000313" key="2">
    <source>
        <dbReference type="Proteomes" id="UP000299102"/>
    </source>
</evidence>
<gene>
    <name evidence="1" type="ORF">EVAR_70804_1</name>
</gene>
<accession>A0A4C1SD51</accession>
<sequence>MAQYKLLREQDSTPSVRKDQRALNLRTASFAGNLERQCRASYCNVIADASGVDSPTHIEIFHNDIDKHSQRQNILRTSEERREAAARTTAALECRRRRSRASPPHTAVSARRPRLGRPFTYLWSPPGSWVRGHSCLGLRTGVSPHFSTNSMRAMVAVQ</sequence>
<evidence type="ECO:0000313" key="1">
    <source>
        <dbReference type="EMBL" id="GBO99775.1"/>
    </source>
</evidence>
<reference evidence="1 2" key="1">
    <citation type="journal article" date="2019" name="Commun. Biol.">
        <title>The bagworm genome reveals a unique fibroin gene that provides high tensile strength.</title>
        <authorList>
            <person name="Kono N."/>
            <person name="Nakamura H."/>
            <person name="Ohtoshi R."/>
            <person name="Tomita M."/>
            <person name="Numata K."/>
            <person name="Arakawa K."/>
        </authorList>
    </citation>
    <scope>NUCLEOTIDE SEQUENCE [LARGE SCALE GENOMIC DNA]</scope>
</reference>
<protein>
    <submittedName>
        <fullName evidence="1">Uncharacterized protein</fullName>
    </submittedName>
</protein>